<proteinExistence type="predicted"/>
<organism evidence="1">
    <name type="scientific">Anguilla anguilla</name>
    <name type="common">European freshwater eel</name>
    <name type="synonym">Muraena anguilla</name>
    <dbReference type="NCBI Taxonomy" id="7936"/>
    <lineage>
        <taxon>Eukaryota</taxon>
        <taxon>Metazoa</taxon>
        <taxon>Chordata</taxon>
        <taxon>Craniata</taxon>
        <taxon>Vertebrata</taxon>
        <taxon>Euteleostomi</taxon>
        <taxon>Actinopterygii</taxon>
        <taxon>Neopterygii</taxon>
        <taxon>Teleostei</taxon>
        <taxon>Anguilliformes</taxon>
        <taxon>Anguillidae</taxon>
        <taxon>Anguilla</taxon>
    </lineage>
</organism>
<accession>A0A0E9SCX3</accession>
<reference evidence="1" key="2">
    <citation type="journal article" date="2015" name="Fish Shellfish Immunol.">
        <title>Early steps in the European eel (Anguilla anguilla)-Vibrio vulnificus interaction in the gills: Role of the RtxA13 toxin.</title>
        <authorList>
            <person name="Callol A."/>
            <person name="Pajuelo D."/>
            <person name="Ebbesson L."/>
            <person name="Teles M."/>
            <person name="MacKenzie S."/>
            <person name="Amaro C."/>
        </authorList>
    </citation>
    <scope>NUCLEOTIDE SEQUENCE</scope>
</reference>
<sequence>MPLQKINKCIFKVPFHIQIFFYEAFCTSISFRPTHKHLQERCYSVVEEVLKIYTHEKFAPAISGGWQ</sequence>
<name>A0A0E9SCX3_ANGAN</name>
<dbReference type="EMBL" id="GBXM01070037">
    <property type="protein sequence ID" value="JAH38540.1"/>
    <property type="molecule type" value="Transcribed_RNA"/>
</dbReference>
<evidence type="ECO:0000313" key="1">
    <source>
        <dbReference type="EMBL" id="JAH38540.1"/>
    </source>
</evidence>
<reference evidence="1" key="1">
    <citation type="submission" date="2014-11" db="EMBL/GenBank/DDBJ databases">
        <authorList>
            <person name="Amaro Gonzalez C."/>
        </authorList>
    </citation>
    <scope>NUCLEOTIDE SEQUENCE</scope>
</reference>
<protein>
    <submittedName>
        <fullName evidence="1">Uncharacterized protein</fullName>
    </submittedName>
</protein>
<dbReference type="AlphaFoldDB" id="A0A0E9SCX3"/>